<dbReference type="GO" id="GO:0048193">
    <property type="term" value="P:Golgi vesicle transport"/>
    <property type="evidence" value="ECO:0007669"/>
    <property type="project" value="TreeGrafter"/>
</dbReference>
<sequence>MATHFFFDFQISFEFCAAIEHQGLEKLQQHEHSSGVDCFESVITTIAKLSLKSLQELVRLQTFNRSGFQQIQLDIQFLKSTLRDIAEDEAAIDFLLDEVIDATTERCLDPVPLKPPILDRLVKAKLTKTSQ</sequence>
<dbReference type="GO" id="GO:0042147">
    <property type="term" value="P:retrograde transport, endosome to Golgi"/>
    <property type="evidence" value="ECO:0007669"/>
    <property type="project" value="UniProtKB-UniRule"/>
</dbReference>
<dbReference type="GO" id="GO:0006869">
    <property type="term" value="P:lipid transport"/>
    <property type="evidence" value="ECO:0007669"/>
    <property type="project" value="UniProtKB-UniRule"/>
</dbReference>
<accession>A0AAD2E4G1</accession>
<dbReference type="GO" id="GO:1990745">
    <property type="term" value="C:EARP complex"/>
    <property type="evidence" value="ECO:0007669"/>
    <property type="project" value="TreeGrafter"/>
</dbReference>
<dbReference type="Proteomes" id="UP000834106">
    <property type="component" value="Chromosome 16"/>
</dbReference>
<keyword evidence="4" id="KW-1185">Reference proteome</keyword>
<evidence type="ECO:0000256" key="2">
    <source>
        <dbReference type="RuleBase" id="RU368010"/>
    </source>
</evidence>
<dbReference type="GO" id="GO:0015031">
    <property type="term" value="P:protein transport"/>
    <property type="evidence" value="ECO:0007669"/>
    <property type="project" value="UniProtKB-UniRule"/>
</dbReference>
<comment type="function">
    <text evidence="2">Acts as component of the GARP complex that is involved in retrograde transport from early and late endosomes to the trans-Golgi network (TGN).</text>
</comment>
<keyword evidence="2" id="KW-0333">Golgi apparatus</keyword>
<dbReference type="AlphaFoldDB" id="A0AAD2E4G1"/>
<dbReference type="PANTHER" id="PTHR15954">
    <property type="entry name" value="VACUOLAR PROTEIN SORTING-ASSOCIATED PROTEIN 51 HOMOLOG"/>
    <property type="match status" value="1"/>
</dbReference>
<dbReference type="GO" id="GO:0016020">
    <property type="term" value="C:membrane"/>
    <property type="evidence" value="ECO:0007669"/>
    <property type="project" value="TreeGrafter"/>
</dbReference>
<evidence type="ECO:0000256" key="1">
    <source>
        <dbReference type="ARBA" id="ARBA00006080"/>
    </source>
</evidence>
<gene>
    <name evidence="3" type="ORF">FPE_LOCUS25807</name>
</gene>
<proteinExistence type="inferred from homology"/>
<evidence type="ECO:0000313" key="3">
    <source>
        <dbReference type="EMBL" id="CAI9778377.1"/>
    </source>
</evidence>
<keyword evidence="2" id="KW-0813">Transport</keyword>
<comment type="subunit">
    <text evidence="2">Component of the Golgi-associated retrograde protein (GARP) complex.</text>
</comment>
<protein>
    <recommendedName>
        <fullName evidence="2">Vacuolar protein sorting-associated protein 51 homolog</fullName>
    </recommendedName>
</protein>
<dbReference type="GO" id="GO:0007041">
    <property type="term" value="P:lysosomal transport"/>
    <property type="evidence" value="ECO:0007669"/>
    <property type="project" value="TreeGrafter"/>
</dbReference>
<dbReference type="PANTHER" id="PTHR15954:SF4">
    <property type="entry name" value="VACUOLAR PROTEIN SORTING-ASSOCIATED PROTEIN 51 HOMOLOG"/>
    <property type="match status" value="1"/>
</dbReference>
<keyword evidence="2" id="KW-0445">Lipid transport</keyword>
<dbReference type="EMBL" id="OU503051">
    <property type="protein sequence ID" value="CAI9778377.1"/>
    <property type="molecule type" value="Genomic_DNA"/>
</dbReference>
<dbReference type="GO" id="GO:0005829">
    <property type="term" value="C:cytosol"/>
    <property type="evidence" value="ECO:0007669"/>
    <property type="project" value="GOC"/>
</dbReference>
<evidence type="ECO:0000313" key="4">
    <source>
        <dbReference type="Proteomes" id="UP000834106"/>
    </source>
</evidence>
<reference evidence="3" key="1">
    <citation type="submission" date="2023-05" db="EMBL/GenBank/DDBJ databases">
        <authorList>
            <person name="Huff M."/>
        </authorList>
    </citation>
    <scope>NUCLEOTIDE SEQUENCE</scope>
</reference>
<dbReference type="GO" id="GO:0000938">
    <property type="term" value="C:GARP complex"/>
    <property type="evidence" value="ECO:0007669"/>
    <property type="project" value="UniProtKB-UniRule"/>
</dbReference>
<dbReference type="GO" id="GO:0007030">
    <property type="term" value="P:Golgi organization"/>
    <property type="evidence" value="ECO:0007669"/>
    <property type="project" value="UniProtKB-UniRule"/>
</dbReference>
<name>A0AAD2E4G1_9LAMI</name>
<dbReference type="GO" id="GO:0032456">
    <property type="term" value="P:endocytic recycling"/>
    <property type="evidence" value="ECO:0007669"/>
    <property type="project" value="TreeGrafter"/>
</dbReference>
<organism evidence="3 4">
    <name type="scientific">Fraxinus pennsylvanica</name>
    <dbReference type="NCBI Taxonomy" id="56036"/>
    <lineage>
        <taxon>Eukaryota</taxon>
        <taxon>Viridiplantae</taxon>
        <taxon>Streptophyta</taxon>
        <taxon>Embryophyta</taxon>
        <taxon>Tracheophyta</taxon>
        <taxon>Spermatophyta</taxon>
        <taxon>Magnoliopsida</taxon>
        <taxon>eudicotyledons</taxon>
        <taxon>Gunneridae</taxon>
        <taxon>Pentapetalae</taxon>
        <taxon>asterids</taxon>
        <taxon>lamiids</taxon>
        <taxon>Lamiales</taxon>
        <taxon>Oleaceae</taxon>
        <taxon>Oleeae</taxon>
        <taxon>Fraxinus</taxon>
    </lineage>
</organism>
<comment type="similarity">
    <text evidence="1 2">Belongs to the VPS51 family.</text>
</comment>
<keyword evidence="2" id="KW-0653">Protein transport</keyword>
<dbReference type="InterPro" id="IPR014812">
    <property type="entry name" value="Vps51"/>
</dbReference>
<comment type="subcellular location">
    <subcellularLocation>
        <location evidence="2">Golgi apparatus</location>
        <location evidence="2">trans-Golgi network</location>
    </subcellularLocation>
</comment>